<evidence type="ECO:0000313" key="11">
    <source>
        <dbReference type="Proteomes" id="UP001165740"/>
    </source>
</evidence>
<dbReference type="GO" id="GO:0008375">
    <property type="term" value="F:acetylglucosaminyltransferase activity"/>
    <property type="evidence" value="ECO:0007669"/>
    <property type="project" value="TreeGrafter"/>
</dbReference>
<proteinExistence type="inferred from homology"/>
<keyword evidence="8" id="KW-0472">Membrane</keyword>
<organism evidence="11 12">
    <name type="scientific">Biomphalaria glabrata</name>
    <name type="common">Bloodfluke planorb</name>
    <name type="synonym">Freshwater snail</name>
    <dbReference type="NCBI Taxonomy" id="6526"/>
    <lineage>
        <taxon>Eukaryota</taxon>
        <taxon>Metazoa</taxon>
        <taxon>Spiralia</taxon>
        <taxon>Lophotrochozoa</taxon>
        <taxon>Mollusca</taxon>
        <taxon>Gastropoda</taxon>
        <taxon>Heterobranchia</taxon>
        <taxon>Euthyneura</taxon>
        <taxon>Panpulmonata</taxon>
        <taxon>Hygrophila</taxon>
        <taxon>Lymnaeoidea</taxon>
        <taxon>Planorbidae</taxon>
        <taxon>Biomphalaria</taxon>
    </lineage>
</organism>
<keyword evidence="3" id="KW-0328">Glycosyltransferase</keyword>
<keyword evidence="5" id="KW-0812">Transmembrane</keyword>
<dbReference type="PANTHER" id="PTHR19297">
    <property type="entry name" value="GLYCOSYLTRANSFERASE 14 FAMILY MEMBER"/>
    <property type="match status" value="1"/>
</dbReference>
<evidence type="ECO:0000256" key="7">
    <source>
        <dbReference type="ARBA" id="ARBA00022989"/>
    </source>
</evidence>
<sequence length="471" mass="54531">MKKMFFILVLAIAVIVFLLNILWHTFYSSTSLDQKWSYLTKNASILEMLQAIASSSLINGISKTFESRWLTKAETCQGLPEDTMDSIFHLKNIQCSKLFSADKAFMNHTLNQIKQTSWTMLSNEYYINLTTDCPRFKQSRGYVTCKLTQEEEDFPIAYSLIIYKDIEMVERLLRAIYRPQNYYCIHVDKKSDQKFFIAVSAIAKCFENVFISPERLAVHWGTYTVLEPELVCMQQLWRFRKWKYFINLTGQEFPLRTNWELVQILKSYRGANDLEGTIKWEKKILSDGISFSHSSINHDRLPTDPPHNITAIKGAVHIAVNRDFVDYILHHQTAKDLLDWVKSTSVPDETFFSTLNHNPQLGIRGTYKGVPETDNDDSMIKPFLTRFKNWGGKPCAGHRVRAICILSTGDLPLLGRAKHMFANKFYLWEDPIAIGCLEEMIYNNTRDELSGVKVFNSTYYSQLGFVLNQVT</sequence>
<evidence type="ECO:0000256" key="2">
    <source>
        <dbReference type="ARBA" id="ARBA00004922"/>
    </source>
</evidence>
<dbReference type="OrthoDB" id="2019572at2759"/>
<name>A0A9W2YS96_BIOGL</name>
<keyword evidence="6" id="KW-0735">Signal-anchor</keyword>
<keyword evidence="7" id="KW-1133">Transmembrane helix</keyword>
<evidence type="ECO:0000256" key="10">
    <source>
        <dbReference type="ARBA" id="ARBA00038150"/>
    </source>
</evidence>
<reference evidence="12" key="1">
    <citation type="submission" date="2025-08" db="UniProtKB">
        <authorList>
            <consortium name="RefSeq"/>
        </authorList>
    </citation>
    <scope>IDENTIFICATION</scope>
</reference>
<evidence type="ECO:0000256" key="3">
    <source>
        <dbReference type="ARBA" id="ARBA00022676"/>
    </source>
</evidence>
<comment type="subcellular location">
    <subcellularLocation>
        <location evidence="1">Membrane</location>
        <topology evidence="1">Single-pass type II membrane protein</topology>
    </subcellularLocation>
</comment>
<comment type="similarity">
    <text evidence="10">Belongs to the glycosyltransferase 14 family.</text>
</comment>
<dbReference type="RefSeq" id="XP_055865604.1">
    <property type="nucleotide sequence ID" value="XM_056009629.1"/>
</dbReference>
<dbReference type="PANTHER" id="PTHR19297:SF185">
    <property type="entry name" value="BETA-1,3-GALACTOSYL-O-GLYCOSYL-GLYCOPROTEIN BETA-1,6-N-ACETYLGLUCOSAMINYLTRANSFERASE 3"/>
    <property type="match status" value="1"/>
</dbReference>
<dbReference type="OMA" id="HQEERAN"/>
<dbReference type="InterPro" id="IPR003406">
    <property type="entry name" value="Glyco_trans_14"/>
</dbReference>
<dbReference type="Pfam" id="PF02485">
    <property type="entry name" value="Branch"/>
    <property type="match status" value="1"/>
</dbReference>
<dbReference type="GO" id="GO:0016020">
    <property type="term" value="C:membrane"/>
    <property type="evidence" value="ECO:0007669"/>
    <property type="project" value="UniProtKB-SubCell"/>
</dbReference>
<dbReference type="Proteomes" id="UP001165740">
    <property type="component" value="Chromosome 14"/>
</dbReference>
<dbReference type="GeneID" id="106071885"/>
<evidence type="ECO:0000256" key="1">
    <source>
        <dbReference type="ARBA" id="ARBA00004606"/>
    </source>
</evidence>
<evidence type="ECO:0000256" key="8">
    <source>
        <dbReference type="ARBA" id="ARBA00023136"/>
    </source>
</evidence>
<evidence type="ECO:0000256" key="5">
    <source>
        <dbReference type="ARBA" id="ARBA00022692"/>
    </source>
</evidence>
<evidence type="ECO:0000256" key="4">
    <source>
        <dbReference type="ARBA" id="ARBA00022679"/>
    </source>
</evidence>
<dbReference type="AlphaFoldDB" id="A0A9W2YS96"/>
<gene>
    <name evidence="12" type="primary">LOC106071885</name>
</gene>
<keyword evidence="9" id="KW-0325">Glycoprotein</keyword>
<evidence type="ECO:0000256" key="6">
    <source>
        <dbReference type="ARBA" id="ARBA00022968"/>
    </source>
</evidence>
<comment type="pathway">
    <text evidence="2">Protein modification; protein glycosylation.</text>
</comment>
<keyword evidence="4" id="KW-0808">Transferase</keyword>
<evidence type="ECO:0000313" key="12">
    <source>
        <dbReference type="RefSeq" id="XP_055865604.1"/>
    </source>
</evidence>
<accession>A0A9W2YS96</accession>
<protein>
    <submittedName>
        <fullName evidence="12">Beta-1,3-galactosyl-O-glycosyl-glycoprotein beta-1,6-N-acetylglucosaminyltransferase-like</fullName>
    </submittedName>
</protein>
<keyword evidence="11" id="KW-1185">Reference proteome</keyword>
<evidence type="ECO:0000256" key="9">
    <source>
        <dbReference type="ARBA" id="ARBA00023180"/>
    </source>
</evidence>